<proteinExistence type="inferred from homology"/>
<gene>
    <name evidence="5" type="ORF">SMC5_01560</name>
</gene>
<dbReference type="GO" id="GO:0019740">
    <property type="term" value="P:nitrogen utilization"/>
    <property type="evidence" value="ECO:0007669"/>
    <property type="project" value="TreeGrafter"/>
</dbReference>
<dbReference type="EMBL" id="QXIU01000043">
    <property type="protein sequence ID" value="RIE14846.1"/>
    <property type="molecule type" value="Genomic_DNA"/>
</dbReference>
<dbReference type="Pfam" id="PF00120">
    <property type="entry name" value="Gln-synt_C"/>
    <property type="match status" value="1"/>
</dbReference>
<dbReference type="AlphaFoldDB" id="A0A398DGP6"/>
<feature type="domain" description="GS catalytic" evidence="4">
    <location>
        <begin position="154"/>
        <end position="556"/>
    </location>
</feature>
<comment type="similarity">
    <text evidence="1 2 3">Belongs to the glutamine synthetase family.</text>
</comment>
<dbReference type="GO" id="GO:0016020">
    <property type="term" value="C:membrane"/>
    <property type="evidence" value="ECO:0007669"/>
    <property type="project" value="TreeGrafter"/>
</dbReference>
<dbReference type="InterPro" id="IPR008146">
    <property type="entry name" value="Gln_synth_cat_dom"/>
</dbReference>
<sequence length="630" mass="69197">MNGKRIYSIAGGQCGRETLLAILREHPEIRFVSLVAIDLAGNDTDERIPIQTFVADIDAFLAGKAVQTDGSSVVLGGMTSLDDAQVDLAPDLTATWFVDYNEEHVDHETGLPVGTLRIPSFLVHRGERIDSRSLLAATVEYARAEILKLVRDHASSPLLAHLEPARLAGIEFTVGTELEFWVKTPTDTANVEELSAAQMLQENYWQRTRGVARTALEQAVMALEAYGLQPEMGHKEVGGVKAAIGAGGELTHVMEQMEIDWRYAPALQAADNELLARILVKETFRANGLTVTFKAKPIPGVAGSGEHTHLGIAGVLPSGRRINLFAPANMHADFLSVIGYGALMGLLRNYEVVGPFISASNDAFNRLKPGFEAPVCIVAALGLDPATPSRNRTVLAGLVRDVDNPRATRFELRAPNAYTNTYLAVAASILAMLDGIRWTIESGTPPEALLAEISKKAGEPGSYLEQDRAYRAEENVFENYSQEERDHLFGVPPATVWENMQNLVAFPDRIRVLTAGSGLTPRVINAFRTAATARWKHELLVRIIPEDLDVVRACQPLDLASDRAQDLWKRIDTLRHELADDTAGNPALCTRLMSALSSDSLEEASRLQLILADRMNHLRQMEDEYRKRVF</sequence>
<dbReference type="Proteomes" id="UP000266489">
    <property type="component" value="Unassembled WGS sequence"/>
</dbReference>
<name>A0A398DGP6_9BACT</name>
<reference evidence="5 6" key="1">
    <citation type="submission" date="2018-09" db="EMBL/GenBank/DDBJ databases">
        <title>Discovery and Ecogenomic Context for Candidatus Cryosericales, a Global Caldiserica Order Active in Thawing Permafrost.</title>
        <authorList>
            <person name="Martinez M.A."/>
            <person name="Woodcroft B.J."/>
            <person name="Ignacio Espinoza J.C."/>
            <person name="Zayed A."/>
            <person name="Singleton C.M."/>
            <person name="Boyd J."/>
            <person name="Li Y.-F."/>
            <person name="Purvine S."/>
            <person name="Maughan H."/>
            <person name="Hodgkins S.B."/>
            <person name="Anderson D."/>
            <person name="Sederholm M."/>
            <person name="Temperton B."/>
            <person name="Saleska S.R."/>
            <person name="Tyson G.W."/>
            <person name="Rich V.I."/>
        </authorList>
    </citation>
    <scope>NUCLEOTIDE SEQUENCE [LARGE SCALE GENOMIC DNA]</scope>
    <source>
        <strain evidence="5 6">SMC5</strain>
    </source>
</reference>
<organism evidence="5 6">
    <name type="scientific">Candidatus Cryosericum odellii</name>
    <dbReference type="NCBI Taxonomy" id="2290917"/>
    <lineage>
        <taxon>Bacteria</taxon>
        <taxon>Pseudomonadati</taxon>
        <taxon>Caldisericota/Cryosericota group</taxon>
        <taxon>Candidatus Cryosericota</taxon>
        <taxon>Candidatus Cryosericia</taxon>
        <taxon>Candidatus Cryosericales</taxon>
        <taxon>Candidatus Cryosericaceae</taxon>
        <taxon>Candidatus Cryosericum</taxon>
    </lineage>
</organism>
<evidence type="ECO:0000256" key="3">
    <source>
        <dbReference type="RuleBase" id="RU000384"/>
    </source>
</evidence>
<dbReference type="InterPro" id="IPR014746">
    <property type="entry name" value="Gln_synth/guanido_kin_cat_dom"/>
</dbReference>
<accession>A0A398DGP6</accession>
<dbReference type="OrthoDB" id="9807095at2"/>
<evidence type="ECO:0000313" key="6">
    <source>
        <dbReference type="Proteomes" id="UP000266489"/>
    </source>
</evidence>
<dbReference type="PANTHER" id="PTHR43407:SF1">
    <property type="entry name" value="LENGSIN"/>
    <property type="match status" value="1"/>
</dbReference>
<dbReference type="Gene3D" id="3.30.590.10">
    <property type="entry name" value="Glutamine synthetase/guanido kinase, catalytic domain"/>
    <property type="match status" value="1"/>
</dbReference>
<dbReference type="SMART" id="SM01230">
    <property type="entry name" value="Gln-synt_C"/>
    <property type="match status" value="1"/>
</dbReference>
<evidence type="ECO:0000256" key="2">
    <source>
        <dbReference type="PROSITE-ProRule" id="PRU01331"/>
    </source>
</evidence>
<dbReference type="PROSITE" id="PS51987">
    <property type="entry name" value="GS_CATALYTIC"/>
    <property type="match status" value="1"/>
</dbReference>
<evidence type="ECO:0000313" key="5">
    <source>
        <dbReference type="EMBL" id="RIE14846.1"/>
    </source>
</evidence>
<dbReference type="PANTHER" id="PTHR43407">
    <property type="entry name" value="GLUTAMINE SYNTHETASE"/>
    <property type="match status" value="1"/>
</dbReference>
<comment type="caution">
    <text evidence="5">The sequence shown here is derived from an EMBL/GenBank/DDBJ whole genome shotgun (WGS) entry which is preliminary data.</text>
</comment>
<evidence type="ECO:0000256" key="1">
    <source>
        <dbReference type="ARBA" id="ARBA00009897"/>
    </source>
</evidence>
<dbReference type="SUPFAM" id="SSF55931">
    <property type="entry name" value="Glutamine synthetase/guanido kinase"/>
    <property type="match status" value="1"/>
</dbReference>
<dbReference type="RefSeq" id="WP_119119318.1">
    <property type="nucleotide sequence ID" value="NZ_QXIU01000043.1"/>
</dbReference>
<dbReference type="GO" id="GO:0005737">
    <property type="term" value="C:cytoplasm"/>
    <property type="evidence" value="ECO:0007669"/>
    <property type="project" value="TreeGrafter"/>
</dbReference>
<protein>
    <submittedName>
        <fullName evidence="5">Glutamine synthetase</fullName>
    </submittedName>
</protein>
<evidence type="ECO:0000259" key="4">
    <source>
        <dbReference type="PROSITE" id="PS51987"/>
    </source>
</evidence>
<dbReference type="GO" id="GO:0006542">
    <property type="term" value="P:glutamine biosynthetic process"/>
    <property type="evidence" value="ECO:0007669"/>
    <property type="project" value="TreeGrafter"/>
</dbReference>
<dbReference type="GO" id="GO:0004356">
    <property type="term" value="F:glutamine synthetase activity"/>
    <property type="evidence" value="ECO:0007669"/>
    <property type="project" value="InterPro"/>
</dbReference>